<evidence type="ECO:0000313" key="2">
    <source>
        <dbReference type="EMBL" id="SEH16206.1"/>
    </source>
</evidence>
<keyword evidence="1" id="KW-0812">Transmembrane</keyword>
<dbReference type="STRING" id="29539.SAMN02745716_2113"/>
<dbReference type="AlphaFoldDB" id="A0A1H6FZH1"/>
<sequence length="59" mass="6042">MRNLALIALALACAALLSVALYLRLNETGGVARVVLLIAALALAVMSVGYAGRFGGGRR</sequence>
<evidence type="ECO:0000313" key="3">
    <source>
        <dbReference type="Proteomes" id="UP000222056"/>
    </source>
</evidence>
<evidence type="ECO:0000256" key="1">
    <source>
        <dbReference type="SAM" id="Phobius"/>
    </source>
</evidence>
<accession>A0A1H6FZH1</accession>
<gene>
    <name evidence="2" type="ORF">SAMN02745716_2113</name>
</gene>
<dbReference type="EMBL" id="FNWJ01000003">
    <property type="protein sequence ID" value="SEH16206.1"/>
    <property type="molecule type" value="Genomic_DNA"/>
</dbReference>
<feature type="transmembrane region" description="Helical" evidence="1">
    <location>
        <begin position="30"/>
        <end position="51"/>
    </location>
</feature>
<dbReference type="RefSeq" id="WP_093119042.1">
    <property type="nucleotide sequence ID" value="NZ_FNWJ01000003.1"/>
</dbReference>
<keyword evidence="1" id="KW-1133">Transmembrane helix</keyword>
<reference evidence="3" key="1">
    <citation type="submission" date="2016-10" db="EMBL/GenBank/DDBJ databases">
        <authorList>
            <person name="Varghese N."/>
            <person name="Submissions S."/>
        </authorList>
    </citation>
    <scope>NUCLEOTIDE SEQUENCE [LARGE SCALE GENOMIC DNA]</scope>
    <source>
        <strain evidence="3">ATCC 35263</strain>
    </source>
</reference>
<keyword evidence="3" id="KW-1185">Reference proteome</keyword>
<organism evidence="2 3">
    <name type="scientific">Thermoleophilum album</name>
    <dbReference type="NCBI Taxonomy" id="29539"/>
    <lineage>
        <taxon>Bacteria</taxon>
        <taxon>Bacillati</taxon>
        <taxon>Actinomycetota</taxon>
        <taxon>Thermoleophilia</taxon>
        <taxon>Thermoleophilales</taxon>
        <taxon>Thermoleophilaceae</taxon>
        <taxon>Thermoleophilum</taxon>
    </lineage>
</organism>
<name>A0A1H6FZH1_THEAL</name>
<keyword evidence="1" id="KW-0472">Membrane</keyword>
<protein>
    <submittedName>
        <fullName evidence="2">Uncharacterized protein</fullName>
    </submittedName>
</protein>
<dbReference type="Proteomes" id="UP000222056">
    <property type="component" value="Unassembled WGS sequence"/>
</dbReference>
<proteinExistence type="predicted"/>